<sequence length="628" mass="71036">MFFKKWPITVICWCVLTTMVRALVDVEPSNYYDQNEYLDYEKHFRVFWKVNDTHIEMEIHAITTGWVGIGFSPFGGMEGADIIVGWVRNGQAHITDRYGPWYGGYPPTDREENVELLGGSECDGVTMIKFRRQLAACEKYHDRPITKGTVRIIYAYGVHDPVLNDLFFTDKHRFNHRGTKSILLLGRKTRDKEQLLVQEAPDLQTFDIVNDGKSFETKSTYYKCRLLRLPDLKEKHHIIKIEPVIEEKNRRFVHHLVIQQCPYSLQKSDHDGESRECYTANSLPETRGCLFITYGWGVGGGSTSLPKNAGIPIGVPGEAQYVILETHYDNPTNEVIRDSSGVRFTYTSDLRENDAGFISMGHTVSGNGLLVPPNTDSYLVYGECGAECLGGAMEVAEVDSINIFSAFLHSHVAGRAITLRQIRNTTELPPPSMDQTYDFNFQETRAVIPERTVRKGDWMQIICNYSTRGKKTLTESGLATTEEMCLAFVMYYPKIPLNHCTSVPVTGAAEDILGPMLGFLKTKKLRRNGQFRDIVITDPKEKLNVTLEQEINNHLWTKAETEKLSYAFHQSPRSSFCMGPQPKIPLFSQIQPAVIEKPYLEKSTNCVAPSSGFSNALIANSCPVDMNF</sequence>
<evidence type="ECO:0000256" key="5">
    <source>
        <dbReference type="SAM" id="SignalP"/>
    </source>
</evidence>
<keyword evidence="4" id="KW-0325">Glycoprotein</keyword>
<evidence type="ECO:0000256" key="1">
    <source>
        <dbReference type="ARBA" id="ARBA00001973"/>
    </source>
</evidence>
<dbReference type="InterPro" id="IPR014784">
    <property type="entry name" value="Cu2_ascorb_mOase-like_C"/>
</dbReference>
<keyword evidence="3" id="KW-1015">Disulfide bond</keyword>
<dbReference type="InterPro" id="IPR036939">
    <property type="entry name" value="Cu2_ascorb_mOase_N_sf"/>
</dbReference>
<dbReference type="EMBL" id="CAWYQH010000001">
    <property type="protein sequence ID" value="CAK8671995.1"/>
    <property type="molecule type" value="Genomic_DNA"/>
</dbReference>
<comment type="similarity">
    <text evidence="2">Belongs to the copper type II ascorbate-dependent monooxygenase family.</text>
</comment>
<feature type="domain" description="DOMON" evidence="6">
    <location>
        <begin position="42"/>
        <end position="157"/>
    </location>
</feature>
<dbReference type="Gene3D" id="2.60.40.1210">
    <property type="entry name" value="Cellobiose dehydrogenase, cytochrome domain"/>
    <property type="match status" value="1"/>
</dbReference>
<dbReference type="Pfam" id="PF01082">
    <property type="entry name" value="Cu2_monooxygen"/>
    <property type="match status" value="1"/>
</dbReference>
<comment type="cofactor">
    <cofactor evidence="1">
        <name>Cu(2+)</name>
        <dbReference type="ChEBI" id="CHEBI:29036"/>
    </cofactor>
</comment>
<dbReference type="InterPro" id="IPR000323">
    <property type="entry name" value="Cu2_ascorb_mOase_N"/>
</dbReference>
<dbReference type="PRINTS" id="PR00767">
    <property type="entry name" value="DBMONOXGNASE"/>
</dbReference>
<dbReference type="SUPFAM" id="SSF49344">
    <property type="entry name" value="CBD9-like"/>
    <property type="match status" value="1"/>
</dbReference>
<dbReference type="Gene3D" id="2.60.120.310">
    <property type="entry name" value="Copper type II, ascorbate-dependent monooxygenase, N-terminal domain"/>
    <property type="match status" value="1"/>
</dbReference>
<dbReference type="SUPFAM" id="SSF49742">
    <property type="entry name" value="PHM/PNGase F"/>
    <property type="match status" value="2"/>
</dbReference>
<dbReference type="Gene3D" id="2.60.120.230">
    <property type="match status" value="1"/>
</dbReference>
<organism evidence="7 8">
    <name type="scientific">Clavelina lepadiformis</name>
    <name type="common">Light-bulb sea squirt</name>
    <name type="synonym">Ascidia lepadiformis</name>
    <dbReference type="NCBI Taxonomy" id="159417"/>
    <lineage>
        <taxon>Eukaryota</taxon>
        <taxon>Metazoa</taxon>
        <taxon>Chordata</taxon>
        <taxon>Tunicata</taxon>
        <taxon>Ascidiacea</taxon>
        <taxon>Aplousobranchia</taxon>
        <taxon>Clavelinidae</taxon>
        <taxon>Clavelina</taxon>
    </lineage>
</organism>
<gene>
    <name evidence="7" type="ORF">CVLEPA_LOCUS1006</name>
</gene>
<evidence type="ECO:0000256" key="3">
    <source>
        <dbReference type="ARBA" id="ARBA00023157"/>
    </source>
</evidence>
<dbReference type="InterPro" id="IPR024548">
    <property type="entry name" value="Cu2_monoox_C"/>
</dbReference>
<dbReference type="InterPro" id="IPR008977">
    <property type="entry name" value="PHM/PNGase_F_dom_sf"/>
</dbReference>
<dbReference type="Pfam" id="PF03351">
    <property type="entry name" value="DOMON"/>
    <property type="match status" value="1"/>
</dbReference>
<dbReference type="Proteomes" id="UP001642483">
    <property type="component" value="Unassembled WGS sequence"/>
</dbReference>
<dbReference type="PANTHER" id="PTHR10157">
    <property type="entry name" value="DOPAMINE BETA HYDROXYLASE RELATED"/>
    <property type="match status" value="1"/>
</dbReference>
<dbReference type="PANTHER" id="PTHR10157:SF23">
    <property type="entry name" value="MOXD1 HOMOLOG 1"/>
    <property type="match status" value="1"/>
</dbReference>
<dbReference type="InterPro" id="IPR045266">
    <property type="entry name" value="DOH_DOMON"/>
</dbReference>
<reference evidence="7 8" key="1">
    <citation type="submission" date="2024-02" db="EMBL/GenBank/DDBJ databases">
        <authorList>
            <person name="Daric V."/>
            <person name="Darras S."/>
        </authorList>
    </citation>
    <scope>NUCLEOTIDE SEQUENCE [LARGE SCALE GENOMIC DNA]</scope>
</reference>
<accession>A0ABP0EX24</accession>
<evidence type="ECO:0000313" key="7">
    <source>
        <dbReference type="EMBL" id="CAK8671995.1"/>
    </source>
</evidence>
<feature type="chain" id="PRO_5045903652" description="DOMON domain-containing protein" evidence="5">
    <location>
        <begin position="23"/>
        <end position="628"/>
    </location>
</feature>
<comment type="caution">
    <text evidence="7">The sequence shown here is derived from an EMBL/GenBank/DDBJ whole genome shotgun (WGS) entry which is preliminary data.</text>
</comment>
<evidence type="ECO:0000259" key="6">
    <source>
        <dbReference type="PROSITE" id="PS50836"/>
    </source>
</evidence>
<dbReference type="InterPro" id="IPR000945">
    <property type="entry name" value="DBH-like"/>
</dbReference>
<keyword evidence="5" id="KW-0732">Signal</keyword>
<dbReference type="PROSITE" id="PS50836">
    <property type="entry name" value="DOMON"/>
    <property type="match status" value="1"/>
</dbReference>
<dbReference type="InterPro" id="IPR005018">
    <property type="entry name" value="DOMON_domain"/>
</dbReference>
<evidence type="ECO:0000256" key="2">
    <source>
        <dbReference type="ARBA" id="ARBA00010676"/>
    </source>
</evidence>
<protein>
    <recommendedName>
        <fullName evidence="6">DOMON domain-containing protein</fullName>
    </recommendedName>
</protein>
<evidence type="ECO:0000256" key="4">
    <source>
        <dbReference type="ARBA" id="ARBA00023180"/>
    </source>
</evidence>
<dbReference type="InterPro" id="IPR028460">
    <property type="entry name" value="Tbh/DBH"/>
</dbReference>
<feature type="signal peptide" evidence="5">
    <location>
        <begin position="1"/>
        <end position="22"/>
    </location>
</feature>
<keyword evidence="8" id="KW-1185">Reference proteome</keyword>
<dbReference type="SMART" id="SM00664">
    <property type="entry name" value="DoH"/>
    <property type="match status" value="1"/>
</dbReference>
<evidence type="ECO:0000313" key="8">
    <source>
        <dbReference type="Proteomes" id="UP001642483"/>
    </source>
</evidence>
<dbReference type="Pfam" id="PF03712">
    <property type="entry name" value="Cu2_monoox_C"/>
    <property type="match status" value="1"/>
</dbReference>
<dbReference type="CDD" id="cd09631">
    <property type="entry name" value="DOMON_DOH"/>
    <property type="match status" value="1"/>
</dbReference>
<proteinExistence type="inferred from homology"/>
<name>A0ABP0EX24_CLALP</name>